<dbReference type="Pfam" id="PF00400">
    <property type="entry name" value="WD40"/>
    <property type="match status" value="2"/>
</dbReference>
<accession>A0A4D9D2P0</accession>
<comment type="caution">
    <text evidence="6">The sequence shown here is derived from an EMBL/GenBank/DDBJ whole genome shotgun (WGS) entry which is preliminary data.</text>
</comment>
<dbReference type="GO" id="GO:0045503">
    <property type="term" value="F:dynein light chain binding"/>
    <property type="evidence" value="ECO:0007669"/>
    <property type="project" value="TreeGrafter"/>
</dbReference>
<evidence type="ECO:0000256" key="1">
    <source>
        <dbReference type="ARBA" id="ARBA00004496"/>
    </source>
</evidence>
<dbReference type="GO" id="GO:0005868">
    <property type="term" value="C:cytoplasmic dynein complex"/>
    <property type="evidence" value="ECO:0007669"/>
    <property type="project" value="TreeGrafter"/>
</dbReference>
<feature type="region of interest" description="Disordered" evidence="5">
    <location>
        <begin position="1"/>
        <end position="35"/>
    </location>
</feature>
<name>A0A4D9D2P0_9STRA</name>
<sequence>MVQDERFDPFADYTGRSTSEADDKKGGPDEGGVSRVLEFVDDFGRGKCTEGRDGGRQGGREGGRAVVDLEWSPHFPELLLAAYSRESTSRNRCGPASSSSSLDSFPAPVASSSAASFPSLSDDMEGLVLAWSLGLPSRPEARFVFTSAILTAKFHPSNPHLVIGGAYSGQVLVWDMRARTLPVQRSPLSMTGHTYPVHALATEAAAGGNAHVLLSASADGRVCRWDLSRLSEPLDVASVSDVPGDGTVVGKREESQPQQPQDVSIMAMVLQKDENVRGRAA</sequence>
<proteinExistence type="predicted"/>
<dbReference type="PANTHER" id="PTHR12442:SF22">
    <property type="entry name" value="CYTOPLASMIC DYNEIN 1 INTERMEDIATE CHAIN-RELATED"/>
    <property type="match status" value="1"/>
</dbReference>
<evidence type="ECO:0000256" key="2">
    <source>
        <dbReference type="ARBA" id="ARBA00022490"/>
    </source>
</evidence>
<keyword evidence="4" id="KW-0677">Repeat</keyword>
<dbReference type="GO" id="GO:0005737">
    <property type="term" value="C:cytoplasm"/>
    <property type="evidence" value="ECO:0007669"/>
    <property type="project" value="UniProtKB-SubCell"/>
</dbReference>
<organism evidence="6 7">
    <name type="scientific">Nannochloropsis salina CCMP1776</name>
    <dbReference type="NCBI Taxonomy" id="1027361"/>
    <lineage>
        <taxon>Eukaryota</taxon>
        <taxon>Sar</taxon>
        <taxon>Stramenopiles</taxon>
        <taxon>Ochrophyta</taxon>
        <taxon>Eustigmatophyceae</taxon>
        <taxon>Eustigmatales</taxon>
        <taxon>Monodopsidaceae</taxon>
        <taxon>Microchloropsis</taxon>
        <taxon>Microchloropsis salina</taxon>
    </lineage>
</organism>
<dbReference type="SUPFAM" id="SSF50978">
    <property type="entry name" value="WD40 repeat-like"/>
    <property type="match status" value="1"/>
</dbReference>
<comment type="subcellular location">
    <subcellularLocation>
        <location evidence="1">Cytoplasm</location>
    </subcellularLocation>
</comment>
<dbReference type="GO" id="GO:0010970">
    <property type="term" value="P:transport along microtubule"/>
    <property type="evidence" value="ECO:0007669"/>
    <property type="project" value="TreeGrafter"/>
</dbReference>
<dbReference type="InterPro" id="IPR036322">
    <property type="entry name" value="WD40_repeat_dom_sf"/>
</dbReference>
<reference evidence="6 7" key="1">
    <citation type="submission" date="2019-01" db="EMBL/GenBank/DDBJ databases">
        <title>Nuclear Genome Assembly of the Microalgal Biofuel strain Nannochloropsis salina CCMP1776.</title>
        <authorList>
            <person name="Hovde B."/>
        </authorList>
    </citation>
    <scope>NUCLEOTIDE SEQUENCE [LARGE SCALE GENOMIC DNA]</scope>
    <source>
        <strain evidence="6 7">CCMP1776</strain>
    </source>
</reference>
<dbReference type="GO" id="GO:0045504">
    <property type="term" value="F:dynein heavy chain binding"/>
    <property type="evidence" value="ECO:0007669"/>
    <property type="project" value="TreeGrafter"/>
</dbReference>
<dbReference type="InterPro" id="IPR015943">
    <property type="entry name" value="WD40/YVTN_repeat-like_dom_sf"/>
</dbReference>
<gene>
    <name evidence="6" type="ORF">NSK_005822</name>
</gene>
<dbReference type="Gene3D" id="2.130.10.10">
    <property type="entry name" value="YVTN repeat-like/Quinoprotein amine dehydrogenase"/>
    <property type="match status" value="1"/>
</dbReference>
<keyword evidence="2" id="KW-0963">Cytoplasm</keyword>
<evidence type="ECO:0000313" key="7">
    <source>
        <dbReference type="Proteomes" id="UP000355283"/>
    </source>
</evidence>
<feature type="region of interest" description="Disordered" evidence="5">
    <location>
        <begin position="242"/>
        <end position="261"/>
    </location>
</feature>
<keyword evidence="7" id="KW-1185">Reference proteome</keyword>
<feature type="compositionally biased region" description="Basic and acidic residues" evidence="5">
    <location>
        <begin position="19"/>
        <end position="28"/>
    </location>
</feature>
<evidence type="ECO:0000313" key="6">
    <source>
        <dbReference type="EMBL" id="TFJ82869.1"/>
    </source>
</evidence>
<dbReference type="SMART" id="SM00320">
    <property type="entry name" value="WD40"/>
    <property type="match status" value="2"/>
</dbReference>
<dbReference type="Proteomes" id="UP000355283">
    <property type="component" value="Unassembled WGS sequence"/>
</dbReference>
<evidence type="ECO:0000256" key="4">
    <source>
        <dbReference type="ARBA" id="ARBA00022737"/>
    </source>
</evidence>
<evidence type="ECO:0000256" key="3">
    <source>
        <dbReference type="ARBA" id="ARBA00022574"/>
    </source>
</evidence>
<protein>
    <submittedName>
        <fullName evidence="6">Uncharacterized protein</fullName>
    </submittedName>
</protein>
<dbReference type="InterPro" id="IPR050687">
    <property type="entry name" value="Dynein_IC"/>
</dbReference>
<dbReference type="EMBL" id="SDOX01000092">
    <property type="protein sequence ID" value="TFJ82869.1"/>
    <property type="molecule type" value="Genomic_DNA"/>
</dbReference>
<dbReference type="OrthoDB" id="4189at2759"/>
<keyword evidence="3" id="KW-0853">WD repeat</keyword>
<dbReference type="PANTHER" id="PTHR12442">
    <property type="entry name" value="DYNEIN INTERMEDIATE CHAIN"/>
    <property type="match status" value="1"/>
</dbReference>
<evidence type="ECO:0000256" key="5">
    <source>
        <dbReference type="SAM" id="MobiDB-lite"/>
    </source>
</evidence>
<dbReference type="AlphaFoldDB" id="A0A4D9D2P0"/>
<dbReference type="InterPro" id="IPR001680">
    <property type="entry name" value="WD40_rpt"/>
</dbReference>